<dbReference type="EC" id="4.1.99.3" evidence="3"/>
<keyword evidence="16" id="KW-0456">Lyase</keyword>
<dbReference type="InterPro" id="IPR018394">
    <property type="entry name" value="DNA_photolyase_1_CS_C"/>
</dbReference>
<dbReference type="Proteomes" id="UP000448038">
    <property type="component" value="Unassembled WGS sequence"/>
</dbReference>
<dbReference type="AlphaFoldDB" id="A0A510UC35"/>
<feature type="site" description="Electron transfer via tryptophanyl radical" evidence="13">
    <location>
        <position position="366"/>
    </location>
</feature>
<protein>
    <recommendedName>
        <fullName evidence="4">Deoxyribodipyrimidine photo-lyase</fullName>
        <ecNumber evidence="3">4.1.99.3</ecNumber>
    </recommendedName>
    <alternativeName>
        <fullName evidence="8">DNA photolyase</fullName>
    </alternativeName>
    <alternativeName>
        <fullName evidence="11">Photoreactivating enzyme</fullName>
    </alternativeName>
</protein>
<dbReference type="PROSITE" id="PS00691">
    <property type="entry name" value="DNA_PHOTOLYASES_1_2"/>
    <property type="match status" value="1"/>
</dbReference>
<reference evidence="17 19" key="2">
    <citation type="submission" date="2019-11" db="EMBL/GenBank/DDBJ databases">
        <title>Using colonization assays and comparative genomics to discover symbiosis behaviors and factors in Vibrio fischeri.</title>
        <authorList>
            <person name="Bongrand C."/>
            <person name="Moriano-Gutierrez S."/>
            <person name="Arevalo P."/>
            <person name="Mcfall-Ngai M."/>
            <person name="Visick K."/>
            <person name="Polz M.F."/>
            <person name="Ruby E.G."/>
        </authorList>
    </citation>
    <scope>NUCLEOTIDE SEQUENCE [LARGE SCALE GENOMIC DNA]</scope>
    <source>
        <strain evidence="17">Emors.4.1</strain>
        <strain evidence="19">emors.4.1</strain>
    </source>
</reference>
<reference evidence="16 18" key="1">
    <citation type="submission" date="2019-07" db="EMBL/GenBank/DDBJ databases">
        <title>Whole genome shotgun sequence of Aliivibrio fischeri NBRC 101058.</title>
        <authorList>
            <person name="Hosoyama A."/>
            <person name="Uohara A."/>
            <person name="Ohji S."/>
            <person name="Ichikawa N."/>
        </authorList>
    </citation>
    <scope>NUCLEOTIDE SEQUENCE [LARGE SCALE GENOMIC DNA]</scope>
    <source>
        <strain evidence="16 18">NBRC 101058</strain>
    </source>
</reference>
<evidence type="ECO:0000256" key="10">
    <source>
        <dbReference type="ARBA" id="ARBA00059220"/>
    </source>
</evidence>
<proteinExistence type="inferred from homology"/>
<dbReference type="Gene3D" id="1.10.579.10">
    <property type="entry name" value="DNA Cyclobutane Dipyrimidine Photolyase, subunit A, domain 3"/>
    <property type="match status" value="1"/>
</dbReference>
<feature type="binding site" evidence="12">
    <location>
        <position position="278"/>
    </location>
    <ligand>
        <name>FAD</name>
        <dbReference type="ChEBI" id="CHEBI:57692"/>
    </ligand>
</feature>
<evidence type="ECO:0000256" key="3">
    <source>
        <dbReference type="ARBA" id="ARBA00013149"/>
    </source>
</evidence>
<evidence type="ECO:0000256" key="4">
    <source>
        <dbReference type="ARBA" id="ARBA00014046"/>
    </source>
</evidence>
<comment type="cofactor">
    <cofactor evidence="1">
        <name>(6R)-5,10-methylene-5,6,7,8-tetrahydrofolate</name>
        <dbReference type="ChEBI" id="CHEBI:15636"/>
    </cofactor>
</comment>
<dbReference type="PANTHER" id="PTHR11455:SF9">
    <property type="entry name" value="CRYPTOCHROME CIRCADIAN CLOCK 5 ISOFORM X1"/>
    <property type="match status" value="1"/>
</dbReference>
<evidence type="ECO:0000256" key="2">
    <source>
        <dbReference type="ARBA" id="ARBA00005862"/>
    </source>
</evidence>
<evidence type="ECO:0000313" key="19">
    <source>
        <dbReference type="Proteomes" id="UP000448038"/>
    </source>
</evidence>
<dbReference type="InterPro" id="IPR036134">
    <property type="entry name" value="Crypto/Photolyase_FAD-like_sf"/>
</dbReference>
<keyword evidence="7 14" id="KW-0157">Chromophore</keyword>
<feature type="binding site" evidence="12">
    <location>
        <begin position="242"/>
        <end position="246"/>
    </location>
    <ligand>
        <name>FAD</name>
        <dbReference type="ChEBI" id="CHEBI:57692"/>
    </ligand>
</feature>
<evidence type="ECO:0000256" key="5">
    <source>
        <dbReference type="ARBA" id="ARBA00022630"/>
    </source>
</evidence>
<evidence type="ECO:0000256" key="1">
    <source>
        <dbReference type="ARBA" id="ARBA00001932"/>
    </source>
</evidence>
<dbReference type="RefSeq" id="WP_146860730.1">
    <property type="nucleotide sequence ID" value="NZ_BJTZ01000001.1"/>
</dbReference>
<dbReference type="Gene3D" id="1.25.40.80">
    <property type="match status" value="1"/>
</dbReference>
<dbReference type="SUPFAM" id="SSF48173">
    <property type="entry name" value="Cryptochrome/photolyase FAD-binding domain"/>
    <property type="match status" value="1"/>
</dbReference>
<comment type="cofactor">
    <cofactor evidence="12">
        <name>FAD</name>
        <dbReference type="ChEBI" id="CHEBI:57692"/>
    </cofactor>
    <text evidence="12">Binds 1 FAD per subunit.</text>
</comment>
<feature type="binding site" evidence="12">
    <location>
        <begin position="379"/>
        <end position="381"/>
    </location>
    <ligand>
        <name>FAD</name>
        <dbReference type="ChEBI" id="CHEBI:57692"/>
    </ligand>
</feature>
<dbReference type="FunFam" id="1.10.579.10:FF:000003">
    <property type="entry name" value="Deoxyribodipyrimidine photo-lyase"/>
    <property type="match status" value="1"/>
</dbReference>
<comment type="similarity">
    <text evidence="2">Belongs to the DNA photolyase class-1 family.</text>
</comment>
<feature type="domain" description="Photolyase/cryptochrome alpha/beta" evidence="15">
    <location>
        <begin position="6"/>
        <end position="140"/>
    </location>
</feature>
<dbReference type="GO" id="GO:0003677">
    <property type="term" value="F:DNA binding"/>
    <property type="evidence" value="ECO:0007669"/>
    <property type="project" value="TreeGrafter"/>
</dbReference>
<dbReference type="Pfam" id="PF03441">
    <property type="entry name" value="FAD_binding_7"/>
    <property type="match status" value="1"/>
</dbReference>
<dbReference type="PROSITE" id="PS51645">
    <property type="entry name" value="PHR_CRY_ALPHA_BETA"/>
    <property type="match status" value="1"/>
</dbReference>
<comment type="function">
    <text evidence="10">Involved in repair of UV radiation-induced DNA damage. Catalyzes the light-dependent monomerization (300-600 nm) of cyclobutyl pyrimidine dimers (in cis-syn configuration), which are formed between adjacent bases on the same DNA strand upon exposure to ultraviolet radiation.</text>
</comment>
<evidence type="ECO:0000256" key="6">
    <source>
        <dbReference type="ARBA" id="ARBA00022827"/>
    </source>
</evidence>
<evidence type="ECO:0000256" key="14">
    <source>
        <dbReference type="RuleBase" id="RU004182"/>
    </source>
</evidence>
<dbReference type="EMBL" id="BJTZ01000001">
    <property type="protein sequence ID" value="GEK12132.1"/>
    <property type="molecule type" value="Genomic_DNA"/>
</dbReference>
<dbReference type="EMBL" id="WOBN01000003">
    <property type="protein sequence ID" value="MUK47903.1"/>
    <property type="molecule type" value="Genomic_DNA"/>
</dbReference>
<evidence type="ECO:0000256" key="9">
    <source>
        <dbReference type="ARBA" id="ARBA00033999"/>
    </source>
</evidence>
<dbReference type="InterPro" id="IPR002081">
    <property type="entry name" value="Cryptochrome/DNA_photolyase_1"/>
</dbReference>
<accession>A0A510UC35</accession>
<evidence type="ECO:0000313" key="18">
    <source>
        <dbReference type="Proteomes" id="UP000321787"/>
    </source>
</evidence>
<dbReference type="PRINTS" id="PR00147">
    <property type="entry name" value="DNAPHOTLYASE"/>
</dbReference>
<feature type="binding site" evidence="12">
    <location>
        <begin position="281"/>
        <end position="288"/>
    </location>
    <ligand>
        <name>FAD</name>
        <dbReference type="ChEBI" id="CHEBI:57692"/>
    </ligand>
</feature>
<dbReference type="GO" id="GO:0071949">
    <property type="term" value="F:FAD binding"/>
    <property type="evidence" value="ECO:0007669"/>
    <property type="project" value="TreeGrafter"/>
</dbReference>
<feature type="binding site" evidence="12">
    <location>
        <position position="230"/>
    </location>
    <ligand>
        <name>FAD</name>
        <dbReference type="ChEBI" id="CHEBI:57692"/>
    </ligand>
</feature>
<sequence>MDYKHNLQCVWFRHDLRTIDNPALQAAIENQQPTFALFIYSESQWKKHNKAPIQIDLIKRRLVELKKELEQLNIPLIVISSPLFSEIPVKISELFGKLNVNALFANKEYEHDERLRDTQVCESLLNTNCYFFDAKCILPVGTIINRTQQPYKVFTPFKKAWKASFYQQQPHITKTGKSVLCDPKWIKKLSLNNDDSFAFSSSNESGNWPVSTKAIIDILRQFCRQKVSQYHNNRDYPEIQGTSQLSPYLAIGAISAKQCALRLHLEANYELNQGEDIWLDELIWREFYTHLLHFYPNLSKNQAFLSYDKYIKWDNNLDHFERWCKGETGFPIVDAAMKQLNTTGWMHNRLRMITASFLVKDLHIDWRWGEQYFMSKLIDGDFASNNGGWQWCASVGCDSSPYFRIFNPITQGKKFDADCAFIKHWLPELKALSNKEIHHPNPAPLLKSDNYPDQIVDHAQQRIKVIEIYKQAKQLDIAS</sequence>
<dbReference type="GO" id="GO:0000719">
    <property type="term" value="P:photoreactive repair"/>
    <property type="evidence" value="ECO:0007669"/>
    <property type="project" value="UniProtKB-ARBA"/>
</dbReference>
<dbReference type="Gene3D" id="3.40.50.620">
    <property type="entry name" value="HUPs"/>
    <property type="match status" value="1"/>
</dbReference>
<dbReference type="InterPro" id="IPR005101">
    <property type="entry name" value="Cryptochr/Photolyase_FAD-bd"/>
</dbReference>
<dbReference type="Proteomes" id="UP000321787">
    <property type="component" value="Unassembled WGS sequence"/>
</dbReference>
<dbReference type="InterPro" id="IPR014729">
    <property type="entry name" value="Rossmann-like_a/b/a_fold"/>
</dbReference>
<organism evidence="16 18">
    <name type="scientific">Aliivibrio fischeri</name>
    <name type="common">Vibrio fischeri</name>
    <dbReference type="NCBI Taxonomy" id="668"/>
    <lineage>
        <taxon>Bacteria</taxon>
        <taxon>Pseudomonadati</taxon>
        <taxon>Pseudomonadota</taxon>
        <taxon>Gammaproteobacteria</taxon>
        <taxon>Vibrionales</taxon>
        <taxon>Vibrionaceae</taxon>
        <taxon>Aliivibrio</taxon>
    </lineage>
</organism>
<evidence type="ECO:0000256" key="12">
    <source>
        <dbReference type="PIRSR" id="PIRSR602081-1"/>
    </source>
</evidence>
<dbReference type="GO" id="GO:0003904">
    <property type="term" value="F:deoxyribodipyrimidine photo-lyase activity"/>
    <property type="evidence" value="ECO:0007669"/>
    <property type="project" value="UniProtKB-EC"/>
</dbReference>
<evidence type="ECO:0000256" key="11">
    <source>
        <dbReference type="ARBA" id="ARBA00083107"/>
    </source>
</evidence>
<keyword evidence="6 12" id="KW-0274">FAD</keyword>
<evidence type="ECO:0000256" key="7">
    <source>
        <dbReference type="ARBA" id="ARBA00022991"/>
    </source>
</evidence>
<gene>
    <name evidence="16" type="primary">phr</name>
    <name evidence="17" type="synonym">phrB</name>
    <name evidence="16" type="ORF">AFI02nite_01680</name>
    <name evidence="17" type="ORF">GNP88_01750</name>
</gene>
<evidence type="ECO:0000256" key="13">
    <source>
        <dbReference type="PIRSR" id="PIRSR602081-2"/>
    </source>
</evidence>
<feature type="site" description="Electron transfer via tryptophanyl radical" evidence="13">
    <location>
        <position position="389"/>
    </location>
</feature>
<dbReference type="InterPro" id="IPR036155">
    <property type="entry name" value="Crypto/Photolyase_N_sf"/>
</dbReference>
<evidence type="ECO:0000313" key="16">
    <source>
        <dbReference type="EMBL" id="GEK12132.1"/>
    </source>
</evidence>
<dbReference type="NCBIfam" id="NF007955">
    <property type="entry name" value="PRK10674.1"/>
    <property type="match status" value="1"/>
</dbReference>
<name>A0A510UC35_ALIFS</name>
<dbReference type="PANTHER" id="PTHR11455">
    <property type="entry name" value="CRYPTOCHROME"/>
    <property type="match status" value="1"/>
</dbReference>
<dbReference type="GO" id="GO:0009416">
    <property type="term" value="P:response to light stimulus"/>
    <property type="evidence" value="ECO:0007669"/>
    <property type="project" value="TreeGrafter"/>
</dbReference>
<dbReference type="SUPFAM" id="SSF52425">
    <property type="entry name" value="Cryptochrome/photolyase, N-terminal domain"/>
    <property type="match status" value="1"/>
</dbReference>
<evidence type="ECO:0000313" key="17">
    <source>
        <dbReference type="EMBL" id="MUK47903.1"/>
    </source>
</evidence>
<keyword evidence="5 12" id="KW-0285">Flavoprotein</keyword>
<evidence type="ECO:0000256" key="8">
    <source>
        <dbReference type="ARBA" id="ARBA00031671"/>
    </source>
</evidence>
<comment type="caution">
    <text evidence="16">The sequence shown here is derived from an EMBL/GenBank/DDBJ whole genome shotgun (WGS) entry which is preliminary data.</text>
</comment>
<feature type="site" description="Electron transfer via tryptophanyl radical" evidence="13">
    <location>
        <position position="313"/>
    </location>
</feature>
<dbReference type="Pfam" id="PF00875">
    <property type="entry name" value="DNA_photolyase"/>
    <property type="match status" value="1"/>
</dbReference>
<comment type="catalytic activity">
    <reaction evidence="9">
        <text>cyclobutadipyrimidine (in DNA) = 2 pyrimidine residues (in DNA).</text>
        <dbReference type="EC" id="4.1.99.3"/>
    </reaction>
</comment>
<comment type="similarity">
    <text evidence="14">Belongs to the DNA photolyase family.</text>
</comment>
<dbReference type="InterPro" id="IPR006050">
    <property type="entry name" value="DNA_photolyase_N"/>
</dbReference>
<evidence type="ECO:0000259" key="15">
    <source>
        <dbReference type="PROSITE" id="PS51645"/>
    </source>
</evidence>